<organism evidence="2 3">
    <name type="scientific">Brassica cretica</name>
    <name type="common">Mustard</name>
    <dbReference type="NCBI Taxonomy" id="69181"/>
    <lineage>
        <taxon>Eukaryota</taxon>
        <taxon>Viridiplantae</taxon>
        <taxon>Streptophyta</taxon>
        <taxon>Embryophyta</taxon>
        <taxon>Tracheophyta</taxon>
        <taxon>Spermatophyta</taxon>
        <taxon>Magnoliopsida</taxon>
        <taxon>eudicotyledons</taxon>
        <taxon>Gunneridae</taxon>
        <taxon>Pentapetalae</taxon>
        <taxon>rosids</taxon>
        <taxon>malvids</taxon>
        <taxon>Brassicales</taxon>
        <taxon>Brassicaceae</taxon>
        <taxon>Brassiceae</taxon>
        <taxon>Brassica</taxon>
    </lineage>
</organism>
<dbReference type="AlphaFoldDB" id="A0A8S9RZC0"/>
<protein>
    <recommendedName>
        <fullName evidence="4">Secreted protein</fullName>
    </recommendedName>
</protein>
<keyword evidence="1" id="KW-0732">Signal</keyword>
<evidence type="ECO:0008006" key="4">
    <source>
        <dbReference type="Google" id="ProtNLM"/>
    </source>
</evidence>
<gene>
    <name evidence="2" type="ORF">F2Q69_00030572</name>
</gene>
<name>A0A8S9RZC0_BRACR</name>
<feature type="signal peptide" evidence="1">
    <location>
        <begin position="1"/>
        <end position="21"/>
    </location>
</feature>
<proteinExistence type="predicted"/>
<evidence type="ECO:0000313" key="3">
    <source>
        <dbReference type="Proteomes" id="UP000712600"/>
    </source>
</evidence>
<dbReference type="EMBL" id="QGKX02000088">
    <property type="protein sequence ID" value="KAF3586150.1"/>
    <property type="molecule type" value="Genomic_DNA"/>
</dbReference>
<evidence type="ECO:0000256" key="1">
    <source>
        <dbReference type="SAM" id="SignalP"/>
    </source>
</evidence>
<accession>A0A8S9RZC0</accession>
<sequence length="107" mass="11918">MSARGLVSIDVLVELSIVALSQVSIDVVEVVSIDVVKVVSINDAHFSLRIEHSKRVGSEKKSNSSLLLLMSRSSLSCRLLTWSEHQSMLWPERRSMLPQTSINDLID</sequence>
<comment type="caution">
    <text evidence="2">The sequence shown here is derived from an EMBL/GenBank/DDBJ whole genome shotgun (WGS) entry which is preliminary data.</text>
</comment>
<dbReference type="Proteomes" id="UP000712600">
    <property type="component" value="Unassembled WGS sequence"/>
</dbReference>
<feature type="chain" id="PRO_5035768232" description="Secreted protein" evidence="1">
    <location>
        <begin position="22"/>
        <end position="107"/>
    </location>
</feature>
<reference evidence="2" key="1">
    <citation type="submission" date="2019-12" db="EMBL/GenBank/DDBJ databases">
        <title>Genome sequencing and annotation of Brassica cretica.</title>
        <authorList>
            <person name="Studholme D.J."/>
            <person name="Sarris P."/>
        </authorList>
    </citation>
    <scope>NUCLEOTIDE SEQUENCE</scope>
    <source>
        <strain evidence="2">PFS-109/04</strain>
        <tissue evidence="2">Leaf</tissue>
    </source>
</reference>
<evidence type="ECO:0000313" key="2">
    <source>
        <dbReference type="EMBL" id="KAF3586150.1"/>
    </source>
</evidence>